<feature type="domain" description="Isochorismatase-like" evidence="2">
    <location>
        <begin position="6"/>
        <end position="139"/>
    </location>
</feature>
<keyword evidence="1" id="KW-0378">Hydrolase</keyword>
<proteinExistence type="predicted"/>
<dbReference type="AlphaFoldDB" id="A0A0U1HY02"/>
<dbReference type="OrthoDB" id="5294192at2"/>
<protein>
    <submittedName>
        <fullName evidence="3">Isochorismatase family protein</fullName>
    </submittedName>
</protein>
<evidence type="ECO:0000313" key="4">
    <source>
        <dbReference type="Proteomes" id="UP000042054"/>
    </source>
</evidence>
<dbReference type="InterPro" id="IPR050272">
    <property type="entry name" value="Isochorismatase-like_hydrls"/>
</dbReference>
<dbReference type="Pfam" id="PF00857">
    <property type="entry name" value="Isochorismatase"/>
    <property type="match status" value="1"/>
</dbReference>
<dbReference type="GO" id="GO:0016787">
    <property type="term" value="F:hydrolase activity"/>
    <property type="evidence" value="ECO:0007669"/>
    <property type="project" value="UniProtKB-KW"/>
</dbReference>
<dbReference type="PANTHER" id="PTHR43540">
    <property type="entry name" value="PEROXYUREIDOACRYLATE/UREIDOACRYLATE AMIDOHYDROLASE-RELATED"/>
    <property type="match status" value="1"/>
</dbReference>
<dbReference type="InterPro" id="IPR036380">
    <property type="entry name" value="Isochorismatase-like_sf"/>
</dbReference>
<evidence type="ECO:0000259" key="2">
    <source>
        <dbReference type="Pfam" id="PF00857"/>
    </source>
</evidence>
<accession>A0A0U1HY02</accession>
<sequence length="175" mass="19460">MAKDHVVIVVDMQNGVFATPRFDREGRVARINQLIDHASQVIFIQHIEDEMTEGSELWQLLAELHQPEHAISVNKTACDSFYRTSLDEVLAQLGATHLTLCGCATDYCVDTTVKIAASKGYALTIAADAHTTANRRHVTAEQLIAQHNEVWAELAIPGNRITVKTTQQILADWQQ</sequence>
<name>A0A0U1HY02_YERRO</name>
<evidence type="ECO:0000313" key="3">
    <source>
        <dbReference type="EMBL" id="CQI97351.1"/>
    </source>
</evidence>
<reference evidence="3 4" key="1">
    <citation type="submission" date="2015-03" db="EMBL/GenBank/DDBJ databases">
        <authorList>
            <person name="Murphy D."/>
        </authorList>
    </citation>
    <scope>NUCLEOTIDE SEQUENCE [LARGE SCALE GENOMIC DNA]</scope>
    <source>
        <strain evidence="3 4">68/02</strain>
    </source>
</reference>
<dbReference type="SUPFAM" id="SSF52499">
    <property type="entry name" value="Isochorismatase-like hydrolases"/>
    <property type="match status" value="1"/>
</dbReference>
<dbReference type="STRING" id="29485.CH64_1934"/>
<dbReference type="Proteomes" id="UP000042054">
    <property type="component" value="Unassembled WGS sequence"/>
</dbReference>
<gene>
    <name evidence="3" type="ORF">ERS008555_03863</name>
</gene>
<dbReference type="PANTHER" id="PTHR43540:SF14">
    <property type="entry name" value="ISOCHORISMATASE"/>
    <property type="match status" value="1"/>
</dbReference>
<evidence type="ECO:0000256" key="1">
    <source>
        <dbReference type="ARBA" id="ARBA00022801"/>
    </source>
</evidence>
<dbReference type="Gene3D" id="3.40.50.850">
    <property type="entry name" value="Isochorismatase-like"/>
    <property type="match status" value="1"/>
</dbReference>
<dbReference type="InterPro" id="IPR000868">
    <property type="entry name" value="Isochorismatase-like_dom"/>
</dbReference>
<organism evidence="3 4">
    <name type="scientific">Yersinia rohdei</name>
    <dbReference type="NCBI Taxonomy" id="29485"/>
    <lineage>
        <taxon>Bacteria</taxon>
        <taxon>Pseudomonadati</taxon>
        <taxon>Pseudomonadota</taxon>
        <taxon>Gammaproteobacteria</taxon>
        <taxon>Enterobacterales</taxon>
        <taxon>Yersiniaceae</taxon>
        <taxon>Yersinia</taxon>
    </lineage>
</organism>
<dbReference type="RefSeq" id="WP_050535473.1">
    <property type="nucleotide sequence ID" value="NZ_CTKE01000029.1"/>
</dbReference>
<dbReference type="EMBL" id="CTKE01000029">
    <property type="protein sequence ID" value="CQI97351.1"/>
    <property type="molecule type" value="Genomic_DNA"/>
</dbReference>